<comment type="similarity">
    <text evidence="1">Belongs to the DSD1 family.</text>
</comment>
<evidence type="ECO:0000256" key="1">
    <source>
        <dbReference type="ARBA" id="ARBA00005323"/>
    </source>
</evidence>
<dbReference type="InterPro" id="IPR042208">
    <property type="entry name" value="D-ser_dehydrat-like_sf"/>
</dbReference>
<evidence type="ECO:0000313" key="4">
    <source>
        <dbReference type="EMBL" id="MEC4719582.1"/>
    </source>
</evidence>
<dbReference type="PANTHER" id="PTHR28004">
    <property type="entry name" value="ZGC:162816-RELATED"/>
    <property type="match status" value="1"/>
</dbReference>
<dbReference type="RefSeq" id="WP_326506297.1">
    <property type="nucleotide sequence ID" value="NZ_JAWIIV010000007.1"/>
</dbReference>
<keyword evidence="2" id="KW-0456">Lyase</keyword>
<dbReference type="EC" id="5.1.1.1" evidence="4"/>
<dbReference type="Gene3D" id="2.40.37.20">
    <property type="entry name" value="D-serine dehydratase-like domain"/>
    <property type="match status" value="1"/>
</dbReference>
<dbReference type="InterPro" id="IPR029066">
    <property type="entry name" value="PLP-binding_barrel"/>
</dbReference>
<feature type="domain" description="D-serine dehydratase-like" evidence="3">
    <location>
        <begin position="260"/>
        <end position="366"/>
    </location>
</feature>
<organism evidence="4 5">
    <name type="scientific">Noviherbaspirillum album</name>
    <dbReference type="NCBI Taxonomy" id="3080276"/>
    <lineage>
        <taxon>Bacteria</taxon>
        <taxon>Pseudomonadati</taxon>
        <taxon>Pseudomonadota</taxon>
        <taxon>Betaproteobacteria</taxon>
        <taxon>Burkholderiales</taxon>
        <taxon>Oxalobacteraceae</taxon>
        <taxon>Noviherbaspirillum</taxon>
    </lineage>
</organism>
<dbReference type="GO" id="GO:0008784">
    <property type="term" value="F:alanine racemase activity"/>
    <property type="evidence" value="ECO:0007669"/>
    <property type="project" value="UniProtKB-EC"/>
</dbReference>
<dbReference type="Pfam" id="PF14031">
    <property type="entry name" value="D-ser_dehydrat"/>
    <property type="match status" value="1"/>
</dbReference>
<dbReference type="InterPro" id="IPR001608">
    <property type="entry name" value="Ala_racemase_N"/>
</dbReference>
<name>A0ABU6J7F1_9BURK</name>
<keyword evidence="5" id="KW-1185">Reference proteome</keyword>
<accession>A0ABU6J7F1</accession>
<evidence type="ECO:0000256" key="2">
    <source>
        <dbReference type="ARBA" id="ARBA00023239"/>
    </source>
</evidence>
<dbReference type="Proteomes" id="UP001352263">
    <property type="component" value="Unassembled WGS sequence"/>
</dbReference>
<comment type="caution">
    <text evidence="4">The sequence shown here is derived from an EMBL/GenBank/DDBJ whole genome shotgun (WGS) entry which is preliminary data.</text>
</comment>
<dbReference type="PANTHER" id="PTHR28004:SF2">
    <property type="entry name" value="D-SERINE DEHYDRATASE"/>
    <property type="match status" value="1"/>
</dbReference>
<dbReference type="Gene3D" id="3.20.20.10">
    <property type="entry name" value="Alanine racemase"/>
    <property type="match status" value="1"/>
</dbReference>
<keyword evidence="4" id="KW-0413">Isomerase</keyword>
<dbReference type="InterPro" id="IPR051466">
    <property type="entry name" value="D-amino_acid_metab_enzyme"/>
</dbReference>
<protein>
    <submittedName>
        <fullName evidence="4">Alanine racemase</fullName>
        <ecNumber evidence="4">5.1.1.1</ecNumber>
    </submittedName>
</protein>
<dbReference type="EMBL" id="JAWIIV010000007">
    <property type="protein sequence ID" value="MEC4719582.1"/>
    <property type="molecule type" value="Genomic_DNA"/>
</dbReference>
<dbReference type="InterPro" id="IPR026956">
    <property type="entry name" value="D-ser_dehydrat-like_dom"/>
</dbReference>
<evidence type="ECO:0000259" key="3">
    <source>
        <dbReference type="SMART" id="SM01119"/>
    </source>
</evidence>
<evidence type="ECO:0000313" key="5">
    <source>
        <dbReference type="Proteomes" id="UP001352263"/>
    </source>
</evidence>
<gene>
    <name evidence="4" type="ORF">RY831_10500</name>
</gene>
<proteinExistence type="inferred from homology"/>
<dbReference type="SMART" id="SM01119">
    <property type="entry name" value="D-ser_dehydrat"/>
    <property type="match status" value="1"/>
</dbReference>
<reference evidence="4 5" key="1">
    <citation type="submission" date="2023-10" db="EMBL/GenBank/DDBJ databases">
        <title>Noviherbaspirillum sp. CPCC 100848 genome assembly.</title>
        <authorList>
            <person name="Li X.Y."/>
            <person name="Fang X.M."/>
        </authorList>
    </citation>
    <scope>NUCLEOTIDE SEQUENCE [LARGE SCALE GENOMIC DNA]</scope>
    <source>
        <strain evidence="4 5">CPCC 100848</strain>
    </source>
</reference>
<dbReference type="Pfam" id="PF01168">
    <property type="entry name" value="Ala_racemase_N"/>
    <property type="match status" value="1"/>
</dbReference>
<dbReference type="SUPFAM" id="SSF51419">
    <property type="entry name" value="PLP-binding barrel"/>
    <property type="match status" value="1"/>
</dbReference>
<sequence length="381" mass="40118">MKQEAFSVSTVPTPSVILDRQKLIANCRRMAARAAGAGVKLRPHLKTAKSAEVAALATSGQFGGITVSTLAELRYFFEHGIRDMTYAVGITPGKMPVIEGFIEQGAVIRIVLDSAGMVDELAARESGFKGRVPVLIEIDCGGHRAGVAAEGVELLDIARRIAGVPGLVLDGVLTHAGHSYHAADAGAREAIAVAERDAAVLAAGRLREAGHACPTVSIGSTPTALTGIALDGVTEIRPGVYVFFDLAQAALGVCSPDDIAVSVVATVIGQHRAAGHLLIDAGALALSKDTSAGEFRQHVGYGLVCDLEGRLLDGMHVADAHQEHGFVRCSAGTIDFDRFPVGSRLRILPNHACMTVAPYPEYQVFESMDRPLVQWSKTTGW</sequence>